<organism evidence="1 2">
    <name type="scientific">Aristaeella hokkaidonensis</name>
    <dbReference type="NCBI Taxonomy" id="3046382"/>
    <lineage>
        <taxon>Bacteria</taxon>
        <taxon>Bacillati</taxon>
        <taxon>Bacillota</taxon>
        <taxon>Clostridia</taxon>
        <taxon>Eubacteriales</taxon>
        <taxon>Aristaeellaceae</taxon>
        <taxon>Aristaeella</taxon>
    </lineage>
</organism>
<dbReference type="EMBL" id="CP068393">
    <property type="protein sequence ID" value="QUC68391.1"/>
    <property type="molecule type" value="Genomic_DNA"/>
</dbReference>
<protein>
    <submittedName>
        <fullName evidence="1">DUF2975 domain-containing protein</fullName>
    </submittedName>
</protein>
<evidence type="ECO:0000313" key="1">
    <source>
        <dbReference type="EMBL" id="QUC68391.1"/>
    </source>
</evidence>
<proteinExistence type="predicted"/>
<evidence type="ECO:0000313" key="2">
    <source>
        <dbReference type="Proteomes" id="UP000682782"/>
    </source>
</evidence>
<sequence>MDTTDVMERTLAQEKGRFDKFCKLMHVFSTLMWILLTIGAVFCLIVSIVQEVQYENNGGEARMPETLISVFYVFLVMGGIGLLWNSARHIFRRLRTAETPFCYDIADKIKGTGFLAILLGIMSFVYRMIVELLARNGVIKHFVKSDGFVDIGYPFIYSVIILGVVLMMIAYVFNYGCKLQQESDETL</sequence>
<accession>A0AC61MZ24</accession>
<keyword evidence="2" id="KW-1185">Reference proteome</keyword>
<dbReference type="Proteomes" id="UP000682782">
    <property type="component" value="Chromosome"/>
</dbReference>
<gene>
    <name evidence="1" type="ORF">JYE49_06790</name>
</gene>
<reference evidence="1" key="1">
    <citation type="submission" date="2021-01" db="EMBL/GenBank/DDBJ databases">
        <title>Complete genome sequence of Clostridiales bacterium R-7.</title>
        <authorList>
            <person name="Mahoney-Kurpe S.C."/>
            <person name="Palevich N."/>
            <person name="Koike S."/>
            <person name="Moon C.D."/>
            <person name="Attwood G.T."/>
        </authorList>
    </citation>
    <scope>NUCLEOTIDE SEQUENCE</scope>
    <source>
        <strain evidence="1">R-7</strain>
    </source>
</reference>
<name>A0AC61MZ24_9FIRM</name>